<evidence type="ECO:0000313" key="4">
    <source>
        <dbReference type="Proteomes" id="UP000504638"/>
    </source>
</evidence>
<proteinExistence type="inferred from homology"/>
<dbReference type="AlphaFoldDB" id="A0A6G1FYH1"/>
<dbReference type="PANTHER" id="PTHR31977">
    <property type="entry name" value="UPF0696 PROTEIN C11ORF68"/>
    <property type="match status" value="1"/>
</dbReference>
<feature type="region of interest" description="Disordered" evidence="2">
    <location>
        <begin position="309"/>
        <end position="330"/>
    </location>
</feature>
<dbReference type="GeneID" id="54420416"/>
<evidence type="ECO:0000313" key="3">
    <source>
        <dbReference type="EMBL" id="KAF1810915.1"/>
    </source>
</evidence>
<feature type="compositionally biased region" description="Gly residues" evidence="2">
    <location>
        <begin position="1"/>
        <end position="10"/>
    </location>
</feature>
<dbReference type="InterPro" id="IPR015034">
    <property type="entry name" value="Bles03"/>
</dbReference>
<evidence type="ECO:0000313" key="5">
    <source>
        <dbReference type="RefSeq" id="XP_033532546.1"/>
    </source>
</evidence>
<reference evidence="3 5" key="1">
    <citation type="submission" date="2020-01" db="EMBL/GenBank/DDBJ databases">
        <authorList>
            <consortium name="DOE Joint Genome Institute"/>
            <person name="Haridas S."/>
            <person name="Albert R."/>
            <person name="Binder M."/>
            <person name="Bloem J."/>
            <person name="Labutti K."/>
            <person name="Salamov A."/>
            <person name="Andreopoulos B."/>
            <person name="Baker S.E."/>
            <person name="Barry K."/>
            <person name="Bills G."/>
            <person name="Bluhm B.H."/>
            <person name="Cannon C."/>
            <person name="Castanera R."/>
            <person name="Culley D.E."/>
            <person name="Daum C."/>
            <person name="Ezra D."/>
            <person name="Gonzalez J.B."/>
            <person name="Henrissat B."/>
            <person name="Kuo A."/>
            <person name="Liang C."/>
            <person name="Lipzen A."/>
            <person name="Lutzoni F."/>
            <person name="Magnuson J."/>
            <person name="Mondo S."/>
            <person name="Nolan M."/>
            <person name="Ohm R."/>
            <person name="Pangilinan J."/>
            <person name="Park H.-J."/>
            <person name="Ramirez L."/>
            <person name="Alfaro M."/>
            <person name="Sun H."/>
            <person name="Tritt A."/>
            <person name="Yoshinaga Y."/>
            <person name="Zwiers L.-H."/>
            <person name="Turgeon B.G."/>
            <person name="Goodwin S.B."/>
            <person name="Spatafora J.W."/>
            <person name="Crous P.W."/>
            <person name="Grigoriev I.V."/>
        </authorList>
    </citation>
    <scope>NUCLEOTIDE SEQUENCE</scope>
    <source>
        <strain evidence="3 5">CBS 781.70</strain>
    </source>
</reference>
<reference evidence="5" key="2">
    <citation type="submission" date="2020-04" db="EMBL/GenBank/DDBJ databases">
        <authorList>
            <consortium name="NCBI Genome Project"/>
        </authorList>
    </citation>
    <scope>NUCLEOTIDE SEQUENCE</scope>
    <source>
        <strain evidence="5">CBS 781.70</strain>
    </source>
</reference>
<feature type="region of interest" description="Disordered" evidence="2">
    <location>
        <begin position="55"/>
        <end position="78"/>
    </location>
</feature>
<organism evidence="3">
    <name type="scientific">Eremomyces bilateralis CBS 781.70</name>
    <dbReference type="NCBI Taxonomy" id="1392243"/>
    <lineage>
        <taxon>Eukaryota</taxon>
        <taxon>Fungi</taxon>
        <taxon>Dikarya</taxon>
        <taxon>Ascomycota</taxon>
        <taxon>Pezizomycotina</taxon>
        <taxon>Dothideomycetes</taxon>
        <taxon>Dothideomycetes incertae sedis</taxon>
        <taxon>Eremomycetales</taxon>
        <taxon>Eremomycetaceae</taxon>
        <taxon>Eremomyces</taxon>
    </lineage>
</organism>
<dbReference type="RefSeq" id="XP_033532546.1">
    <property type="nucleotide sequence ID" value="XM_033679846.1"/>
</dbReference>
<evidence type="ECO:0000256" key="1">
    <source>
        <dbReference type="ARBA" id="ARBA00010568"/>
    </source>
</evidence>
<dbReference type="Proteomes" id="UP000504638">
    <property type="component" value="Unplaced"/>
</dbReference>
<name>A0A6G1FYH1_9PEZI</name>
<feature type="compositionally biased region" description="Polar residues" evidence="2">
    <location>
        <begin position="321"/>
        <end position="330"/>
    </location>
</feature>
<dbReference type="Pfam" id="PF08939">
    <property type="entry name" value="Bles03"/>
    <property type="match status" value="1"/>
</dbReference>
<protein>
    <submittedName>
        <fullName evidence="3 5">DUF1917-domain-containing protein</fullName>
    </submittedName>
</protein>
<feature type="region of interest" description="Disordered" evidence="2">
    <location>
        <begin position="1"/>
        <end position="36"/>
    </location>
</feature>
<dbReference type="InterPro" id="IPR023398">
    <property type="entry name" value="TIF_eIF4e-like"/>
</dbReference>
<dbReference type="SUPFAM" id="SSF55418">
    <property type="entry name" value="eIF4e-like"/>
    <property type="match status" value="1"/>
</dbReference>
<reference evidence="5" key="3">
    <citation type="submission" date="2025-04" db="UniProtKB">
        <authorList>
            <consortium name="RefSeq"/>
        </authorList>
    </citation>
    <scope>IDENTIFICATION</scope>
    <source>
        <strain evidence="5">CBS 781.70</strain>
    </source>
</reference>
<comment type="similarity">
    <text evidence="1">Belongs to the UPF0696 family.</text>
</comment>
<keyword evidence="4" id="KW-1185">Reference proteome</keyword>
<dbReference type="OrthoDB" id="10067381at2759"/>
<evidence type="ECO:0000256" key="2">
    <source>
        <dbReference type="SAM" id="MobiDB-lite"/>
    </source>
</evidence>
<accession>A0A6G1FYH1</accession>
<gene>
    <name evidence="3 5" type="ORF">P152DRAFT_460207</name>
</gene>
<dbReference type="EMBL" id="ML975164">
    <property type="protein sequence ID" value="KAF1810915.1"/>
    <property type="molecule type" value="Genomic_DNA"/>
</dbReference>
<sequence>MAGQASGGEDGWISEESNFCGDEETREALEQQIRNSKPTEFLDVFKRYPNNLAARVTSENENDQKAASDAKPNQWFEGDKAHRQPNETVKRFLKRMPPLTTVGSTVLPWLFVDGPDPHVDESTERDLGKFTELGVELQNQFMEQKRRAETADPNRPKQTITKMLKPDRDALVEGIRAIAKENGILFGKWMLFPPLEDLPRIWRKVCEGVIAGQLGPQAKVATADFEGDPKIRVICIYTKDFDNQDDVLRVLLGLKDLGIVSETDSRGIYYKADAYTYLDIKSDNPFGIRASMYSSRDVLKAKELKRGRADTNGMGGKTGKKQVTLSQFMK</sequence>
<dbReference type="Gene3D" id="3.30.760.10">
    <property type="entry name" value="RNA Cap, Translation Initiation Factor Eif4e"/>
    <property type="match status" value="1"/>
</dbReference>
<dbReference type="PANTHER" id="PTHR31977:SF1">
    <property type="entry name" value="UPF0696 PROTEIN C11ORF68"/>
    <property type="match status" value="1"/>
</dbReference>